<dbReference type="AlphaFoldDB" id="A0AAD4S7G0"/>
<dbReference type="Proteomes" id="UP001202328">
    <property type="component" value="Unassembled WGS sequence"/>
</dbReference>
<protein>
    <submittedName>
        <fullName evidence="1">Uncharacterized protein</fullName>
    </submittedName>
</protein>
<gene>
    <name evidence="1" type="ORF">MKW98_030945</name>
</gene>
<dbReference type="EMBL" id="JAJJMB010013238">
    <property type="protein sequence ID" value="KAI3869764.1"/>
    <property type="molecule type" value="Genomic_DNA"/>
</dbReference>
<comment type="caution">
    <text evidence="1">The sequence shown here is derived from an EMBL/GenBank/DDBJ whole genome shotgun (WGS) entry which is preliminary data.</text>
</comment>
<evidence type="ECO:0000313" key="2">
    <source>
        <dbReference type="Proteomes" id="UP001202328"/>
    </source>
</evidence>
<evidence type="ECO:0000313" key="1">
    <source>
        <dbReference type="EMBL" id="KAI3869764.1"/>
    </source>
</evidence>
<proteinExistence type="predicted"/>
<name>A0AAD4S7G0_9MAGN</name>
<keyword evidence="2" id="KW-1185">Reference proteome</keyword>
<accession>A0AAD4S7G0</accession>
<reference evidence="1" key="1">
    <citation type="submission" date="2022-04" db="EMBL/GenBank/DDBJ databases">
        <title>A functionally conserved STORR gene fusion in Papaver species that diverged 16.8 million years ago.</title>
        <authorList>
            <person name="Catania T."/>
        </authorList>
    </citation>
    <scope>NUCLEOTIDE SEQUENCE</scope>
    <source>
        <strain evidence="1">S-188037</strain>
    </source>
</reference>
<sequence>MRRRVQVYHQNFFKHEWLLQWNGFNGEGGCIRTKPLSYTTGSVQRASFVDLEISPLPHLSICFPSLPRPCKTHTYTKGTDGL</sequence>
<organism evidence="1 2">
    <name type="scientific">Papaver atlanticum</name>
    <dbReference type="NCBI Taxonomy" id="357466"/>
    <lineage>
        <taxon>Eukaryota</taxon>
        <taxon>Viridiplantae</taxon>
        <taxon>Streptophyta</taxon>
        <taxon>Embryophyta</taxon>
        <taxon>Tracheophyta</taxon>
        <taxon>Spermatophyta</taxon>
        <taxon>Magnoliopsida</taxon>
        <taxon>Ranunculales</taxon>
        <taxon>Papaveraceae</taxon>
        <taxon>Papaveroideae</taxon>
        <taxon>Papaver</taxon>
    </lineage>
</organism>